<comment type="caution">
    <text evidence="9">The sequence shown here is derived from an EMBL/GenBank/DDBJ whole genome shotgun (WGS) entry which is preliminary data.</text>
</comment>
<keyword evidence="10" id="KW-1185">Reference proteome</keyword>
<evidence type="ECO:0000256" key="6">
    <source>
        <dbReference type="ARBA" id="ARBA00023237"/>
    </source>
</evidence>
<dbReference type="EMBL" id="AQHW01000015">
    <property type="protein sequence ID" value="KKB55095.1"/>
    <property type="molecule type" value="Genomic_DNA"/>
</dbReference>
<dbReference type="Gene3D" id="2.60.40.2100">
    <property type="match status" value="1"/>
</dbReference>
<dbReference type="InterPro" id="IPR014941">
    <property type="entry name" value="FimB/Mfa2/Mfa3"/>
</dbReference>
<keyword evidence="4" id="KW-0472">Membrane</keyword>
<gene>
    <name evidence="9" type="ORF">HMPREF1536_02549</name>
</gene>
<dbReference type="Proteomes" id="UP000033035">
    <property type="component" value="Unassembled WGS sequence"/>
</dbReference>
<keyword evidence="7" id="KW-0449">Lipoprotein</keyword>
<keyword evidence="6" id="KW-0998">Cell outer membrane</keyword>
<evidence type="ECO:0000256" key="2">
    <source>
        <dbReference type="ARBA" id="ARBA00007248"/>
    </source>
</evidence>
<feature type="chain" id="PRO_5002489610" description="Major fimbrial subunit protein N-terminal domain-containing protein" evidence="8">
    <location>
        <begin position="20"/>
        <end position="300"/>
    </location>
</feature>
<evidence type="ECO:0000256" key="1">
    <source>
        <dbReference type="ARBA" id="ARBA00004442"/>
    </source>
</evidence>
<organism evidence="9 10">
    <name type="scientific">Parabacteroides gordonii MS-1 = DSM 23371</name>
    <dbReference type="NCBI Taxonomy" id="1203610"/>
    <lineage>
        <taxon>Bacteria</taxon>
        <taxon>Pseudomonadati</taxon>
        <taxon>Bacteroidota</taxon>
        <taxon>Bacteroidia</taxon>
        <taxon>Bacteroidales</taxon>
        <taxon>Tannerellaceae</taxon>
        <taxon>Parabacteroides</taxon>
    </lineage>
</organism>
<evidence type="ECO:0000313" key="9">
    <source>
        <dbReference type="EMBL" id="KKB55095.1"/>
    </source>
</evidence>
<dbReference type="AlphaFoldDB" id="A0A0F5JC70"/>
<keyword evidence="3 8" id="KW-0732">Signal</keyword>
<dbReference type="STRING" id="1203610.HMPREF1536_02549"/>
<keyword evidence="5" id="KW-0564">Palmitate</keyword>
<evidence type="ECO:0000256" key="3">
    <source>
        <dbReference type="ARBA" id="ARBA00022729"/>
    </source>
</evidence>
<evidence type="ECO:0008006" key="11">
    <source>
        <dbReference type="Google" id="ProtNLM"/>
    </source>
</evidence>
<dbReference type="GO" id="GO:0009279">
    <property type="term" value="C:cell outer membrane"/>
    <property type="evidence" value="ECO:0007669"/>
    <property type="project" value="UniProtKB-SubCell"/>
</dbReference>
<dbReference type="Pfam" id="PF08842">
    <property type="entry name" value="Mfa2"/>
    <property type="match status" value="1"/>
</dbReference>
<evidence type="ECO:0000313" key="10">
    <source>
        <dbReference type="Proteomes" id="UP000033035"/>
    </source>
</evidence>
<protein>
    <recommendedName>
        <fullName evidence="11">Major fimbrial subunit protein N-terminal domain-containing protein</fullName>
    </recommendedName>
</protein>
<reference evidence="9 10" key="1">
    <citation type="submission" date="2013-04" db="EMBL/GenBank/DDBJ databases">
        <title>The Genome Sequence of Parabacteroides gordonii DSM 23371.</title>
        <authorList>
            <consortium name="The Broad Institute Genomics Platform"/>
            <person name="Earl A."/>
            <person name="Ward D."/>
            <person name="Feldgarden M."/>
            <person name="Gevers D."/>
            <person name="Martens E."/>
            <person name="Sakamoto M."/>
            <person name="Benno Y."/>
            <person name="Suzuki N."/>
            <person name="Matsunaga N."/>
            <person name="Koshihara K."/>
            <person name="Seki M."/>
            <person name="Komiya H."/>
            <person name="Walker B."/>
            <person name="Young S."/>
            <person name="Zeng Q."/>
            <person name="Gargeya S."/>
            <person name="Fitzgerald M."/>
            <person name="Haas B."/>
            <person name="Abouelleil A."/>
            <person name="Allen A.W."/>
            <person name="Alvarado L."/>
            <person name="Arachchi H.M."/>
            <person name="Berlin A.M."/>
            <person name="Chapman S.B."/>
            <person name="Gainer-Dewar J."/>
            <person name="Goldberg J."/>
            <person name="Griggs A."/>
            <person name="Gujja S."/>
            <person name="Hansen M."/>
            <person name="Howarth C."/>
            <person name="Imamovic A."/>
            <person name="Ireland A."/>
            <person name="Larimer J."/>
            <person name="McCowan C."/>
            <person name="Murphy C."/>
            <person name="Pearson M."/>
            <person name="Poon T.W."/>
            <person name="Priest M."/>
            <person name="Roberts A."/>
            <person name="Saif S."/>
            <person name="Shea T."/>
            <person name="Sisk P."/>
            <person name="Sykes S."/>
            <person name="Wortman J."/>
            <person name="Nusbaum C."/>
            <person name="Birren B."/>
        </authorList>
    </citation>
    <scope>NUCLEOTIDE SEQUENCE [LARGE SCALE GENOMIC DNA]</scope>
    <source>
        <strain evidence="9 10">MS-1</strain>
    </source>
</reference>
<evidence type="ECO:0000256" key="8">
    <source>
        <dbReference type="SAM" id="SignalP"/>
    </source>
</evidence>
<proteinExistence type="inferred from homology"/>
<dbReference type="PROSITE" id="PS51257">
    <property type="entry name" value="PROKAR_LIPOPROTEIN"/>
    <property type="match status" value="1"/>
</dbReference>
<evidence type="ECO:0000256" key="5">
    <source>
        <dbReference type="ARBA" id="ARBA00023139"/>
    </source>
</evidence>
<dbReference type="RefSeq" id="WP_028729862.1">
    <property type="nucleotide sequence ID" value="NZ_KE386764.1"/>
</dbReference>
<feature type="signal peptide" evidence="8">
    <location>
        <begin position="1"/>
        <end position="19"/>
    </location>
</feature>
<dbReference type="PATRIC" id="fig|1203610.3.peg.2618"/>
<comment type="subcellular location">
    <subcellularLocation>
        <location evidence="1">Cell outer membrane</location>
    </subcellularLocation>
</comment>
<evidence type="ECO:0000256" key="4">
    <source>
        <dbReference type="ARBA" id="ARBA00023136"/>
    </source>
</evidence>
<evidence type="ECO:0000256" key="7">
    <source>
        <dbReference type="ARBA" id="ARBA00023288"/>
    </source>
</evidence>
<sequence length="300" mass="33707">MKRISFIKKLLFPALCLCALVTGCINEDLDECYKLRLKVVNQNGEDITPSGYVKHTALYIFDEKLNYLETRQLDESFITSRDEIVLDNYPASRKLNIVAWGNLNVLGEKQDVSEAQKIEDLKVMLKTTGEQASQPDSLYFGIEQVQTKSGGITENKEVVIHPKTGSVTVQTINLHYGLRKYNIPENAECDFALNKTLSGFDYQGEQIGDSVYYQLNATRYSGVDYKTNERQNACLGEKMGVSLSTNGEVFLTVDKDDNGNEIKTSPSENTFVLLQFAEDGNLSVKVQVRPWGGVDDHIEF</sequence>
<accession>A0A0F5JC70</accession>
<dbReference type="HOGENOM" id="CLU_078506_0_0_10"/>
<name>A0A0F5JC70_9BACT</name>
<comment type="similarity">
    <text evidence="2">Belongs to the bacteroidetes fimbrillin superfamily. FimB/Mfa2 family.</text>
</comment>